<proteinExistence type="predicted"/>
<name>G2XUF0_BOTF4</name>
<dbReference type="Proteomes" id="UP000008177">
    <property type="component" value="Unplaced contigs"/>
</dbReference>
<organism evidence="1 2">
    <name type="scientific">Botryotinia fuckeliana (strain T4)</name>
    <name type="common">Noble rot fungus</name>
    <name type="synonym">Botrytis cinerea</name>
    <dbReference type="NCBI Taxonomy" id="999810"/>
    <lineage>
        <taxon>Eukaryota</taxon>
        <taxon>Fungi</taxon>
        <taxon>Dikarya</taxon>
        <taxon>Ascomycota</taxon>
        <taxon>Pezizomycotina</taxon>
        <taxon>Leotiomycetes</taxon>
        <taxon>Helotiales</taxon>
        <taxon>Sclerotiniaceae</taxon>
        <taxon>Botrytis</taxon>
    </lineage>
</organism>
<gene>
    <name evidence="1" type="ORF">BofuT4_uP060390.1</name>
</gene>
<evidence type="ECO:0000313" key="2">
    <source>
        <dbReference type="Proteomes" id="UP000008177"/>
    </source>
</evidence>
<dbReference type="AlphaFoldDB" id="G2XUF0"/>
<accession>G2XUF0</accession>
<sequence length="40" mass="4534">MPFWISNFKEGNPVTSSLIFLSTVAVYTFRYATKVYAGNI</sequence>
<dbReference type="HOGENOM" id="CLU_3299248_0_0_1"/>
<dbReference type="InParanoid" id="G2XUF0"/>
<evidence type="ECO:0000313" key="1">
    <source>
        <dbReference type="EMBL" id="CCD44092.1"/>
    </source>
</evidence>
<protein>
    <submittedName>
        <fullName evidence="1">Uncharacterized protein</fullName>
    </submittedName>
</protein>
<reference evidence="2" key="1">
    <citation type="journal article" date="2011" name="PLoS Genet.">
        <title>Genomic analysis of the necrotrophic fungal pathogens Sclerotinia sclerotiorum and Botrytis cinerea.</title>
        <authorList>
            <person name="Amselem J."/>
            <person name="Cuomo C.A."/>
            <person name="van Kan J.A."/>
            <person name="Viaud M."/>
            <person name="Benito E.P."/>
            <person name="Couloux A."/>
            <person name="Coutinho P.M."/>
            <person name="de Vries R.P."/>
            <person name="Dyer P.S."/>
            <person name="Fillinger S."/>
            <person name="Fournier E."/>
            <person name="Gout L."/>
            <person name="Hahn M."/>
            <person name="Kohn L."/>
            <person name="Lapalu N."/>
            <person name="Plummer K.M."/>
            <person name="Pradier J.M."/>
            <person name="Quevillon E."/>
            <person name="Sharon A."/>
            <person name="Simon A."/>
            <person name="ten Have A."/>
            <person name="Tudzynski B."/>
            <person name="Tudzynski P."/>
            <person name="Wincker P."/>
            <person name="Andrew M."/>
            <person name="Anthouard V."/>
            <person name="Beever R.E."/>
            <person name="Beffa R."/>
            <person name="Benoit I."/>
            <person name="Bouzid O."/>
            <person name="Brault B."/>
            <person name="Chen Z."/>
            <person name="Choquer M."/>
            <person name="Collemare J."/>
            <person name="Cotton P."/>
            <person name="Danchin E.G."/>
            <person name="Da Silva C."/>
            <person name="Gautier A."/>
            <person name="Giraud C."/>
            <person name="Giraud T."/>
            <person name="Gonzalez C."/>
            <person name="Grossetete S."/>
            <person name="Guldener U."/>
            <person name="Henrissat B."/>
            <person name="Howlett B.J."/>
            <person name="Kodira C."/>
            <person name="Kretschmer M."/>
            <person name="Lappartient A."/>
            <person name="Leroch M."/>
            <person name="Levis C."/>
            <person name="Mauceli E."/>
            <person name="Neuveglise C."/>
            <person name="Oeser B."/>
            <person name="Pearson M."/>
            <person name="Poulain J."/>
            <person name="Poussereau N."/>
            <person name="Quesneville H."/>
            <person name="Rascle C."/>
            <person name="Schumacher J."/>
            <person name="Segurens B."/>
            <person name="Sexton A."/>
            <person name="Silva E."/>
            <person name="Sirven C."/>
            <person name="Soanes D.M."/>
            <person name="Talbot N.J."/>
            <person name="Templeton M."/>
            <person name="Yandava C."/>
            <person name="Yarden O."/>
            <person name="Zeng Q."/>
            <person name="Rollins J.A."/>
            <person name="Lebrun M.H."/>
            <person name="Dickman M."/>
        </authorList>
    </citation>
    <scope>NUCLEOTIDE SEQUENCE [LARGE SCALE GENOMIC DNA]</scope>
    <source>
        <strain evidence="2">T4</strain>
    </source>
</reference>
<dbReference type="EMBL" id="FQ790269">
    <property type="protein sequence ID" value="CCD44092.1"/>
    <property type="molecule type" value="Genomic_DNA"/>
</dbReference>